<evidence type="ECO:0000256" key="1">
    <source>
        <dbReference type="SAM" id="Phobius"/>
    </source>
</evidence>
<evidence type="ECO:0000313" key="2">
    <source>
        <dbReference type="EMBL" id="QDT99543.1"/>
    </source>
</evidence>
<evidence type="ECO:0000313" key="3">
    <source>
        <dbReference type="Proteomes" id="UP000318704"/>
    </source>
</evidence>
<dbReference type="KEGG" id="gaw:V144x_50550"/>
<proteinExistence type="predicted"/>
<dbReference type="RefSeq" id="WP_144989163.1">
    <property type="nucleotide sequence ID" value="NZ_CP037920.1"/>
</dbReference>
<keyword evidence="1" id="KW-0812">Transmembrane</keyword>
<keyword evidence="1" id="KW-1133">Transmembrane helix</keyword>
<dbReference type="EMBL" id="CP037920">
    <property type="protein sequence ID" value="QDT99543.1"/>
    <property type="molecule type" value="Genomic_DNA"/>
</dbReference>
<dbReference type="AlphaFoldDB" id="A0A517W2R0"/>
<reference evidence="2 3" key="1">
    <citation type="submission" date="2019-03" db="EMBL/GenBank/DDBJ databases">
        <title>Deep-cultivation of Planctomycetes and their phenomic and genomic characterization uncovers novel biology.</title>
        <authorList>
            <person name="Wiegand S."/>
            <person name="Jogler M."/>
            <person name="Boedeker C."/>
            <person name="Pinto D."/>
            <person name="Vollmers J."/>
            <person name="Rivas-Marin E."/>
            <person name="Kohn T."/>
            <person name="Peeters S.H."/>
            <person name="Heuer A."/>
            <person name="Rast P."/>
            <person name="Oberbeckmann S."/>
            <person name="Bunk B."/>
            <person name="Jeske O."/>
            <person name="Meyerdierks A."/>
            <person name="Storesund J.E."/>
            <person name="Kallscheuer N."/>
            <person name="Luecker S."/>
            <person name="Lage O.M."/>
            <person name="Pohl T."/>
            <person name="Merkel B.J."/>
            <person name="Hornburger P."/>
            <person name="Mueller R.-W."/>
            <person name="Bruemmer F."/>
            <person name="Labrenz M."/>
            <person name="Spormann A.M."/>
            <person name="Op den Camp H."/>
            <person name="Overmann J."/>
            <person name="Amann R."/>
            <person name="Jetten M.S.M."/>
            <person name="Mascher T."/>
            <person name="Medema M.H."/>
            <person name="Devos D.P."/>
            <person name="Kaster A.-K."/>
            <person name="Ovreas L."/>
            <person name="Rohde M."/>
            <person name="Galperin M.Y."/>
            <person name="Jogler C."/>
        </authorList>
    </citation>
    <scope>NUCLEOTIDE SEQUENCE [LARGE SCALE GENOMIC DNA]</scope>
    <source>
        <strain evidence="2 3">V144</strain>
    </source>
</reference>
<sequence length="112" mass="12274">MNNSSKFDRIRRSALDSVEQSERHFRKAIVGFAFIEGTCWIGYITLAAFSFSLPVLIGVAAVAVYVMVTGALMGLKLHMDACTQRTLTAIELLAEDEPDDNNSDTGLSDKKT</sequence>
<feature type="transmembrane region" description="Helical" evidence="1">
    <location>
        <begin position="55"/>
        <end position="75"/>
    </location>
</feature>
<keyword evidence="1" id="KW-0472">Membrane</keyword>
<feature type="transmembrane region" description="Helical" evidence="1">
    <location>
        <begin position="29"/>
        <end position="49"/>
    </location>
</feature>
<name>A0A517W2R0_9PLAN</name>
<accession>A0A517W2R0</accession>
<protein>
    <submittedName>
        <fullName evidence="2">Uncharacterized protein</fullName>
    </submittedName>
</protein>
<gene>
    <name evidence="2" type="ORF">V144x_50550</name>
</gene>
<organism evidence="2 3">
    <name type="scientific">Gimesia aquarii</name>
    <dbReference type="NCBI Taxonomy" id="2527964"/>
    <lineage>
        <taxon>Bacteria</taxon>
        <taxon>Pseudomonadati</taxon>
        <taxon>Planctomycetota</taxon>
        <taxon>Planctomycetia</taxon>
        <taxon>Planctomycetales</taxon>
        <taxon>Planctomycetaceae</taxon>
        <taxon>Gimesia</taxon>
    </lineage>
</organism>
<dbReference type="Proteomes" id="UP000318704">
    <property type="component" value="Chromosome"/>
</dbReference>